<evidence type="ECO:0000256" key="1">
    <source>
        <dbReference type="ARBA" id="ARBA00004141"/>
    </source>
</evidence>
<dbReference type="InterPro" id="IPR036259">
    <property type="entry name" value="MFS_trans_sf"/>
</dbReference>
<evidence type="ECO:0000256" key="3">
    <source>
        <dbReference type="SAM" id="MobiDB-lite"/>
    </source>
</evidence>
<feature type="transmembrane region" description="Helical" evidence="4">
    <location>
        <begin position="45"/>
        <end position="63"/>
    </location>
</feature>
<evidence type="ECO:0000256" key="2">
    <source>
        <dbReference type="ARBA" id="ARBA00006727"/>
    </source>
</evidence>
<feature type="transmembrane region" description="Helical" evidence="4">
    <location>
        <begin position="115"/>
        <end position="134"/>
    </location>
</feature>
<feature type="transmembrane region" description="Helical" evidence="4">
    <location>
        <begin position="173"/>
        <end position="193"/>
    </location>
</feature>
<evidence type="ECO:0000313" key="6">
    <source>
        <dbReference type="EMBL" id="GJJ10315.1"/>
    </source>
</evidence>
<feature type="region of interest" description="Disordered" evidence="3">
    <location>
        <begin position="1"/>
        <end position="24"/>
    </location>
</feature>
<keyword evidence="4" id="KW-1133">Transmembrane helix</keyword>
<proteinExistence type="inferred from homology"/>
<evidence type="ECO:0000313" key="7">
    <source>
        <dbReference type="Proteomes" id="UP001050691"/>
    </source>
</evidence>
<dbReference type="InterPro" id="IPR011701">
    <property type="entry name" value="MFS"/>
</dbReference>
<dbReference type="SUPFAM" id="SSF103473">
    <property type="entry name" value="MFS general substrate transporter"/>
    <property type="match status" value="1"/>
</dbReference>
<reference evidence="6" key="1">
    <citation type="submission" date="2021-10" db="EMBL/GenBank/DDBJ databases">
        <title>De novo Genome Assembly of Clathrus columnatus (Basidiomycota, Fungi) Using Illumina and Nanopore Sequence Data.</title>
        <authorList>
            <person name="Ogiso-Tanaka E."/>
            <person name="Itagaki H."/>
            <person name="Hosoya T."/>
            <person name="Hosaka K."/>
        </authorList>
    </citation>
    <scope>NUCLEOTIDE SEQUENCE</scope>
    <source>
        <strain evidence="6">MO-923</strain>
    </source>
</reference>
<organism evidence="6 7">
    <name type="scientific">Clathrus columnatus</name>
    <dbReference type="NCBI Taxonomy" id="1419009"/>
    <lineage>
        <taxon>Eukaryota</taxon>
        <taxon>Fungi</taxon>
        <taxon>Dikarya</taxon>
        <taxon>Basidiomycota</taxon>
        <taxon>Agaricomycotina</taxon>
        <taxon>Agaricomycetes</taxon>
        <taxon>Phallomycetidae</taxon>
        <taxon>Phallales</taxon>
        <taxon>Clathraceae</taxon>
        <taxon>Clathrus</taxon>
    </lineage>
</organism>
<keyword evidence="4" id="KW-0812">Transmembrane</keyword>
<feature type="transmembrane region" description="Helical" evidence="4">
    <location>
        <begin position="205"/>
        <end position="224"/>
    </location>
</feature>
<evidence type="ECO:0000256" key="4">
    <source>
        <dbReference type="SAM" id="Phobius"/>
    </source>
</evidence>
<keyword evidence="4" id="KW-0472">Membrane</keyword>
<dbReference type="InterPro" id="IPR020846">
    <property type="entry name" value="MFS_dom"/>
</dbReference>
<accession>A0AAV5AEE7</accession>
<evidence type="ECO:0000259" key="5">
    <source>
        <dbReference type="PROSITE" id="PS50850"/>
    </source>
</evidence>
<name>A0AAV5AEE7_9AGAM</name>
<comment type="subcellular location">
    <subcellularLocation>
        <location evidence="1">Membrane</location>
        <topology evidence="1">Multi-pass membrane protein</topology>
    </subcellularLocation>
</comment>
<dbReference type="Proteomes" id="UP001050691">
    <property type="component" value="Unassembled WGS sequence"/>
</dbReference>
<comment type="similarity">
    <text evidence="2">Belongs to the major facilitator superfamily. Monocarboxylate porter (TC 2.A.1.13) family.</text>
</comment>
<sequence>MNDSNQYSAVSQKEIQTDNADLQQPKSESLVPEMVDVIYDKGPRALAALLGGFFASVATFGYVNAFGVYQDFYTRFGTSSPSAISWIGSTQLFFMLAMGLVGGKLLDMGYFRHTIFIGSVIYVFCLFMLSLAHADKYYQIYLSQGLGMGIGAGLIYVPALAIQSHHWRTHRAAALGVVVTGSSLGGIIFPVMLNQLINGSVGFAWGVRASAFLNLGLLVLANILMTPNQALASSEKPKPDMKGILTDFPYIMGNIAFLPSVIRHSTWSELYSRILYGP</sequence>
<dbReference type="PROSITE" id="PS50850">
    <property type="entry name" value="MFS"/>
    <property type="match status" value="1"/>
</dbReference>
<dbReference type="Pfam" id="PF07690">
    <property type="entry name" value="MFS_1"/>
    <property type="match status" value="1"/>
</dbReference>
<gene>
    <name evidence="6" type="ORF">Clacol_004541</name>
</gene>
<dbReference type="PANTHER" id="PTHR11360:SF252">
    <property type="entry name" value="MAJOR FACILITATOR SUPERFAMILY (MFS) PROFILE DOMAIN-CONTAINING PROTEIN-RELATED"/>
    <property type="match status" value="1"/>
</dbReference>
<dbReference type="AlphaFoldDB" id="A0AAV5AEE7"/>
<feature type="transmembrane region" description="Helical" evidence="4">
    <location>
        <begin position="83"/>
        <end position="103"/>
    </location>
</feature>
<keyword evidence="7" id="KW-1185">Reference proteome</keyword>
<dbReference type="Gene3D" id="1.20.1250.20">
    <property type="entry name" value="MFS general substrate transporter like domains"/>
    <property type="match status" value="1"/>
</dbReference>
<dbReference type="GO" id="GO:0022857">
    <property type="term" value="F:transmembrane transporter activity"/>
    <property type="evidence" value="ECO:0007669"/>
    <property type="project" value="InterPro"/>
</dbReference>
<dbReference type="EMBL" id="BPWL01000005">
    <property type="protein sequence ID" value="GJJ10315.1"/>
    <property type="molecule type" value="Genomic_DNA"/>
</dbReference>
<dbReference type="GO" id="GO:0016020">
    <property type="term" value="C:membrane"/>
    <property type="evidence" value="ECO:0007669"/>
    <property type="project" value="UniProtKB-SubCell"/>
</dbReference>
<feature type="domain" description="Major facilitator superfamily (MFS) profile" evidence="5">
    <location>
        <begin position="44"/>
        <end position="278"/>
    </location>
</feature>
<dbReference type="InterPro" id="IPR050327">
    <property type="entry name" value="Proton-linked_MCT"/>
</dbReference>
<comment type="caution">
    <text evidence="6">The sequence shown here is derived from an EMBL/GenBank/DDBJ whole genome shotgun (WGS) entry which is preliminary data.</text>
</comment>
<protein>
    <recommendedName>
        <fullName evidence="5">Major facilitator superfamily (MFS) profile domain-containing protein</fullName>
    </recommendedName>
</protein>
<dbReference type="PANTHER" id="PTHR11360">
    <property type="entry name" value="MONOCARBOXYLATE TRANSPORTER"/>
    <property type="match status" value="1"/>
</dbReference>
<feature type="transmembrane region" description="Helical" evidence="4">
    <location>
        <begin position="140"/>
        <end position="161"/>
    </location>
</feature>